<feature type="chain" id="PRO_5030868152" description="TRP C-terminal domain-containing protein" evidence="3">
    <location>
        <begin position="19"/>
        <end position="1088"/>
    </location>
</feature>
<feature type="compositionally biased region" description="Basic and acidic residues" evidence="1">
    <location>
        <begin position="1069"/>
        <end position="1088"/>
    </location>
</feature>
<keyword evidence="2" id="KW-0812">Transmembrane</keyword>
<feature type="transmembrane region" description="Helical" evidence="2">
    <location>
        <begin position="749"/>
        <end position="770"/>
    </location>
</feature>
<dbReference type="PANTHER" id="PTHR11319:SF35">
    <property type="entry name" value="OUTER MEMBRANE PROTEIN PMPC-RELATED"/>
    <property type="match status" value="1"/>
</dbReference>
<accession>A0A7S3JW04</accession>
<feature type="region of interest" description="Disordered" evidence="1">
    <location>
        <begin position="985"/>
        <end position="1088"/>
    </location>
</feature>
<protein>
    <recommendedName>
        <fullName evidence="5">TRP C-terminal domain-containing protein</fullName>
    </recommendedName>
</protein>
<keyword evidence="2" id="KW-0472">Membrane</keyword>
<evidence type="ECO:0000256" key="3">
    <source>
        <dbReference type="SAM" id="SignalP"/>
    </source>
</evidence>
<dbReference type="SUPFAM" id="SSF57184">
    <property type="entry name" value="Growth factor receptor domain"/>
    <property type="match status" value="1"/>
</dbReference>
<gene>
    <name evidence="4" type="ORF">ALAG00032_LOCUS7381</name>
</gene>
<feature type="transmembrane region" description="Helical" evidence="2">
    <location>
        <begin position="693"/>
        <end position="717"/>
    </location>
</feature>
<feature type="signal peptide" evidence="3">
    <location>
        <begin position="1"/>
        <end position="18"/>
    </location>
</feature>
<name>A0A7S3JW04_9STRA</name>
<reference evidence="4" key="1">
    <citation type="submission" date="2021-01" db="EMBL/GenBank/DDBJ databases">
        <authorList>
            <person name="Corre E."/>
            <person name="Pelletier E."/>
            <person name="Niang G."/>
            <person name="Scheremetjew M."/>
            <person name="Finn R."/>
            <person name="Kale V."/>
            <person name="Holt S."/>
            <person name="Cochrane G."/>
            <person name="Meng A."/>
            <person name="Brown T."/>
            <person name="Cohen L."/>
        </authorList>
    </citation>
    <scope>NUCLEOTIDE SEQUENCE</scope>
    <source>
        <strain evidence="4">CCMP1510</strain>
    </source>
</reference>
<evidence type="ECO:0000256" key="1">
    <source>
        <dbReference type="SAM" id="MobiDB-lite"/>
    </source>
</evidence>
<dbReference type="AlphaFoldDB" id="A0A7S3JW04"/>
<keyword evidence="3" id="KW-0732">Signal</keyword>
<feature type="transmembrane region" description="Helical" evidence="2">
    <location>
        <begin position="561"/>
        <end position="578"/>
    </location>
</feature>
<dbReference type="InterPro" id="IPR009030">
    <property type="entry name" value="Growth_fac_rcpt_cys_sf"/>
</dbReference>
<evidence type="ECO:0000256" key="2">
    <source>
        <dbReference type="SAM" id="Phobius"/>
    </source>
</evidence>
<feature type="compositionally biased region" description="Polar residues" evidence="1">
    <location>
        <begin position="1053"/>
        <end position="1063"/>
    </location>
</feature>
<dbReference type="PANTHER" id="PTHR11319">
    <property type="entry name" value="G PROTEIN-COUPLED RECEPTOR-RELATED"/>
    <property type="match status" value="1"/>
</dbReference>
<evidence type="ECO:0000313" key="4">
    <source>
        <dbReference type="EMBL" id="CAE0366633.1"/>
    </source>
</evidence>
<feature type="transmembrane region" description="Helical" evidence="2">
    <location>
        <begin position="884"/>
        <end position="903"/>
    </location>
</feature>
<keyword evidence="2" id="KW-1133">Transmembrane helix</keyword>
<feature type="transmembrane region" description="Helical" evidence="2">
    <location>
        <begin position="915"/>
        <end position="935"/>
    </location>
</feature>
<feature type="compositionally biased region" description="Acidic residues" evidence="1">
    <location>
        <begin position="1037"/>
        <end position="1050"/>
    </location>
</feature>
<sequence>MNIFKYILIGLTFDFGQALSGNPSEQFTISIVLNAESELLTTFLSSNIVPVACAGAVRNELLIASDENRTIIQTSDLELQLMQRFLFALVTQMDSDVYMAYMGFEDGTFLGYSNQGAIVDTGLYGALHASSFGVNSKNATTYDFNAPDRLCSTLNKTSFCGSVWTSRAPIGEPETWFTSLYDDYDVRTREWYIAGKEKSSGITKVYPFFSAGQGLTGYLDLRDANDVFVGVAAWDLRLAEFSRRAKSYIRQVDPLDELKLSVAVLDGILPNSTNRTILSPPPDPPLTLLALSGSPKAARGGNLKGTNRVAAVNATDDFVKHAARVLEQNGWQTNKVFIADHRFVYIIEMAVENILELSSAEPWWLMVSYEIQCPIGFYESESDEGCVLCEEPRTTSGRFSSFCDWCTSGMYLDERDNSCHDCPSNTDCDKPGVTLETLPLEEGYMRMHTLSDDVRYCVGSYSESDPGDTEICPGGPDAKNVPCDPDSNRVGPRCALCDHNYYMRSDECFRCRTTSLKSPSVMIPLIVYSLVVLLLLYWLVRSAAAHAHNLKRGNKYARLQAKIRTKWRILFVAVQILASMPDIVDAPYPKTFRSVVDFVGGIFTLDISLVIPFACLKFGQNEGRGASYYQRIVAFSLLPFFLMSLIILYVYWRQYRWNRANSNSQAPALTTKEDNDFENPKTSTEIRPNYRQAAMSVSILICFCLYPSISSSILSIFRKCEKWDAADGSGSRLYLIGDYRVKCSGSAYLSFRIYCAFFIAIWVVGVPLTYLTELYRHLEYVDPLVDGVKARMANPGGFDAVSKAMDIRSQNPIIGHLGVLFGPYEPQYWYWEVVECVRRLLSTAITMLVLPGSYNQIFFALFIALGTLKMASYFEPFFDDSDDILFEGLAWMVLFAQLIALHLRVYDNGSSASPMSIAFLCIVFGAILWGLIFLARDAHREKALYSMLKEDLHEAYKKNTAHASVIISKSSSEISTSNSFIHKMMHNNKSHKKRSKVENRQKRKDMSTFRAAASTTEGKYSKEESSEEHEILHVAYTEDDDDSKDDDDDHTDFFSQSATNDNNDVFYDTQHDGEREGDHDGDEEKEHY</sequence>
<organism evidence="4">
    <name type="scientific">Aureoumbra lagunensis</name>
    <dbReference type="NCBI Taxonomy" id="44058"/>
    <lineage>
        <taxon>Eukaryota</taxon>
        <taxon>Sar</taxon>
        <taxon>Stramenopiles</taxon>
        <taxon>Ochrophyta</taxon>
        <taxon>Pelagophyceae</taxon>
        <taxon>Pelagomonadales</taxon>
        <taxon>Aureoumbra</taxon>
    </lineage>
</organism>
<feature type="compositionally biased region" description="Basic and acidic residues" evidence="1">
    <location>
        <begin position="1019"/>
        <end position="1032"/>
    </location>
</feature>
<feature type="compositionally biased region" description="Basic and acidic residues" evidence="1">
    <location>
        <begin position="996"/>
        <end position="1007"/>
    </location>
</feature>
<feature type="transmembrane region" description="Helical" evidence="2">
    <location>
        <begin position="521"/>
        <end position="540"/>
    </location>
</feature>
<dbReference type="Gene3D" id="3.30.450.20">
    <property type="entry name" value="PAS domain"/>
    <property type="match status" value="1"/>
</dbReference>
<feature type="compositionally biased region" description="Basic residues" evidence="1">
    <location>
        <begin position="985"/>
        <end position="995"/>
    </location>
</feature>
<dbReference type="EMBL" id="HBIJ01010763">
    <property type="protein sequence ID" value="CAE0366633.1"/>
    <property type="molecule type" value="Transcribed_RNA"/>
</dbReference>
<feature type="transmembrane region" description="Helical" evidence="2">
    <location>
        <begin position="628"/>
        <end position="652"/>
    </location>
</feature>
<evidence type="ECO:0008006" key="5">
    <source>
        <dbReference type="Google" id="ProtNLM"/>
    </source>
</evidence>
<proteinExistence type="predicted"/>
<feature type="transmembrane region" description="Helical" evidence="2">
    <location>
        <begin position="598"/>
        <end position="616"/>
    </location>
</feature>